<feature type="non-terminal residue" evidence="7">
    <location>
        <position position="1"/>
    </location>
</feature>
<evidence type="ECO:0000256" key="3">
    <source>
        <dbReference type="ARBA" id="ARBA00022525"/>
    </source>
</evidence>
<keyword evidence="6" id="KW-1133">Transmembrane helix</keyword>
<dbReference type="OrthoDB" id="958254at2759"/>
<evidence type="ECO:0000256" key="4">
    <source>
        <dbReference type="ARBA" id="ARBA00022729"/>
    </source>
</evidence>
<accession>A0A194X8W5</accession>
<sequence length="264" mass="29327">DMLPTVASDIKRPVMDNEKDDTMFIRSPGHRSRPLAIAFGVVALCYLLWSSVFSNYAFHLPCHNQVVKIDTPVHILADKPLVPLEAHIMSKCPDAKDCLKMLVLPTMQRVIDKVNFTLSYIGTPTDNDGVDCMHGPEECMGNIIELCSAQLYPDPKIYLGFTMCLTRDYQDIPSKNLVEDCALEHGIDFDKLNECAVADNGGLGMGMLRDSVRHSKDVGVTKSCTIRVNEEIYCVRDGRQWKDCPSGGGVNDLVIAIEKLYQAS</sequence>
<dbReference type="InParanoid" id="A0A194X8W5"/>
<dbReference type="RefSeq" id="XP_018070582.1">
    <property type="nucleotide sequence ID" value="XM_018208264.1"/>
</dbReference>
<keyword evidence="6" id="KW-0812">Transmembrane</keyword>
<keyword evidence="3" id="KW-0964">Secreted</keyword>
<organism evidence="7 8">
    <name type="scientific">Mollisia scopiformis</name>
    <name type="common">Conifer needle endophyte fungus</name>
    <name type="synonym">Phialocephala scopiformis</name>
    <dbReference type="NCBI Taxonomy" id="149040"/>
    <lineage>
        <taxon>Eukaryota</taxon>
        <taxon>Fungi</taxon>
        <taxon>Dikarya</taxon>
        <taxon>Ascomycota</taxon>
        <taxon>Pezizomycotina</taxon>
        <taxon>Leotiomycetes</taxon>
        <taxon>Helotiales</taxon>
        <taxon>Mollisiaceae</taxon>
        <taxon>Mollisia</taxon>
    </lineage>
</organism>
<evidence type="ECO:0000256" key="5">
    <source>
        <dbReference type="ARBA" id="ARBA00023180"/>
    </source>
</evidence>
<evidence type="ECO:0000256" key="2">
    <source>
        <dbReference type="ARBA" id="ARBA00005679"/>
    </source>
</evidence>
<gene>
    <name evidence="7" type="ORF">LY89DRAFT_547912</name>
</gene>
<proteinExistence type="inferred from homology"/>
<evidence type="ECO:0000256" key="1">
    <source>
        <dbReference type="ARBA" id="ARBA00004613"/>
    </source>
</evidence>
<dbReference type="AlphaFoldDB" id="A0A194X8W5"/>
<name>A0A194X8W5_MOLSC</name>
<dbReference type="InterPro" id="IPR004911">
    <property type="entry name" value="Interferon-induced_GILT"/>
</dbReference>
<protein>
    <recommendedName>
        <fullName evidence="9">Gamma interferon inducible lysosomal thiol reductase</fullName>
    </recommendedName>
</protein>
<keyword evidence="5" id="KW-0325">Glycoprotein</keyword>
<dbReference type="Proteomes" id="UP000070700">
    <property type="component" value="Unassembled WGS sequence"/>
</dbReference>
<dbReference type="GeneID" id="28817990"/>
<feature type="non-terminal residue" evidence="7">
    <location>
        <position position="264"/>
    </location>
</feature>
<evidence type="ECO:0000313" key="8">
    <source>
        <dbReference type="Proteomes" id="UP000070700"/>
    </source>
</evidence>
<dbReference type="GO" id="GO:0005576">
    <property type="term" value="C:extracellular region"/>
    <property type="evidence" value="ECO:0007669"/>
    <property type="project" value="UniProtKB-SubCell"/>
</dbReference>
<evidence type="ECO:0000256" key="6">
    <source>
        <dbReference type="SAM" id="Phobius"/>
    </source>
</evidence>
<reference evidence="7 8" key="1">
    <citation type="submission" date="2015-10" db="EMBL/GenBank/DDBJ databases">
        <title>Full genome of DAOMC 229536 Phialocephala scopiformis, a fungal endophyte of spruce producing the potent anti-insectan compound rugulosin.</title>
        <authorList>
            <consortium name="DOE Joint Genome Institute"/>
            <person name="Walker A.K."/>
            <person name="Frasz S.L."/>
            <person name="Seifert K.A."/>
            <person name="Miller J.D."/>
            <person name="Mondo S.J."/>
            <person name="Labutti K."/>
            <person name="Lipzen A."/>
            <person name="Dockter R."/>
            <person name="Kennedy M."/>
            <person name="Grigoriev I.V."/>
            <person name="Spatafora J.W."/>
        </authorList>
    </citation>
    <scope>NUCLEOTIDE SEQUENCE [LARGE SCALE GENOMIC DNA]</scope>
    <source>
        <strain evidence="7 8">CBS 120377</strain>
    </source>
</reference>
<dbReference type="PANTHER" id="PTHR13234">
    <property type="entry name" value="GAMMA-INTERFERON INDUCIBLE LYSOSOMAL THIOL REDUCTASE GILT"/>
    <property type="match status" value="1"/>
</dbReference>
<feature type="transmembrane region" description="Helical" evidence="6">
    <location>
        <begin position="35"/>
        <end position="58"/>
    </location>
</feature>
<keyword evidence="4" id="KW-0732">Signal</keyword>
<comment type="subcellular location">
    <subcellularLocation>
        <location evidence="1">Secreted</location>
    </subcellularLocation>
</comment>
<dbReference type="GO" id="GO:0016671">
    <property type="term" value="F:oxidoreductase activity, acting on a sulfur group of donors, disulfide as acceptor"/>
    <property type="evidence" value="ECO:0007669"/>
    <property type="project" value="InterPro"/>
</dbReference>
<dbReference type="KEGG" id="psco:LY89DRAFT_547912"/>
<dbReference type="EMBL" id="KQ947416">
    <property type="protein sequence ID" value="KUJ16227.1"/>
    <property type="molecule type" value="Genomic_DNA"/>
</dbReference>
<evidence type="ECO:0000313" key="7">
    <source>
        <dbReference type="EMBL" id="KUJ16227.1"/>
    </source>
</evidence>
<dbReference type="PANTHER" id="PTHR13234:SF8">
    <property type="entry name" value="GAMMA-INTERFERON-INDUCIBLE LYSOSOMAL THIOL REDUCTASE"/>
    <property type="match status" value="1"/>
</dbReference>
<comment type="similarity">
    <text evidence="2">Belongs to the GILT family.</text>
</comment>
<dbReference type="Pfam" id="PF03227">
    <property type="entry name" value="GILT"/>
    <property type="match status" value="1"/>
</dbReference>
<keyword evidence="8" id="KW-1185">Reference proteome</keyword>
<keyword evidence="6" id="KW-0472">Membrane</keyword>
<evidence type="ECO:0008006" key="9">
    <source>
        <dbReference type="Google" id="ProtNLM"/>
    </source>
</evidence>